<reference evidence="2" key="1">
    <citation type="submission" date="2022-07" db="EMBL/GenBank/DDBJ databases">
        <title>Fungi with potential for degradation of polypropylene.</title>
        <authorList>
            <person name="Gostincar C."/>
        </authorList>
    </citation>
    <scope>NUCLEOTIDE SEQUENCE</scope>
    <source>
        <strain evidence="2">EXF-13308</strain>
    </source>
</reference>
<dbReference type="Proteomes" id="UP001174694">
    <property type="component" value="Unassembled WGS sequence"/>
</dbReference>
<dbReference type="Pfam" id="PF14617">
    <property type="entry name" value="CMS1"/>
    <property type="match status" value="1"/>
</dbReference>
<sequence length="257" mass="28496">MPETADRPSAAKAKKRKQQDDGGDAKKRRKQSRHEVDDSLLDLEAGLNTALARMDPQLLADHVDRQTGRFGTDLSPVELSDLRVPTAAIRDTTSFEKPRTLENLPGFLEQFAGEGEAKRLGEAPAEKGAPHTIIVAGAGLRAADLVRSVRKFQKKGNPVSKLFAKHIKLEEAVKFLEGTKTGIGVGTPARLTDLVEQGALKVGHLKRIVVDASHIDQKKRGVMDMKDTMIPLAKWMARKEFKERYLSEEKHVDLLFY</sequence>
<evidence type="ECO:0000313" key="3">
    <source>
        <dbReference type="Proteomes" id="UP001174694"/>
    </source>
</evidence>
<protein>
    <submittedName>
        <fullName evidence="2">Protein cms1</fullName>
    </submittedName>
</protein>
<dbReference type="GO" id="GO:0005634">
    <property type="term" value="C:nucleus"/>
    <property type="evidence" value="ECO:0007669"/>
    <property type="project" value="TreeGrafter"/>
</dbReference>
<dbReference type="GO" id="GO:0030686">
    <property type="term" value="C:90S preribosome"/>
    <property type="evidence" value="ECO:0007669"/>
    <property type="project" value="TreeGrafter"/>
</dbReference>
<keyword evidence="3" id="KW-1185">Reference proteome</keyword>
<gene>
    <name evidence="2" type="ORF">NKR23_g1846</name>
</gene>
<dbReference type="SUPFAM" id="SSF52540">
    <property type="entry name" value="P-loop containing nucleoside triphosphate hydrolases"/>
    <property type="match status" value="1"/>
</dbReference>
<name>A0AA38VYQ1_9PEZI</name>
<organism evidence="2 3">
    <name type="scientific">Pleurostoma richardsiae</name>
    <dbReference type="NCBI Taxonomy" id="41990"/>
    <lineage>
        <taxon>Eukaryota</taxon>
        <taxon>Fungi</taxon>
        <taxon>Dikarya</taxon>
        <taxon>Ascomycota</taxon>
        <taxon>Pezizomycotina</taxon>
        <taxon>Sordariomycetes</taxon>
        <taxon>Sordariomycetidae</taxon>
        <taxon>Calosphaeriales</taxon>
        <taxon>Pleurostomataceae</taxon>
        <taxon>Pleurostoma</taxon>
    </lineage>
</organism>
<dbReference type="EMBL" id="JANBVO010000003">
    <property type="protein sequence ID" value="KAJ9155335.1"/>
    <property type="molecule type" value="Genomic_DNA"/>
</dbReference>
<comment type="caution">
    <text evidence="2">The sequence shown here is derived from an EMBL/GenBank/DDBJ whole genome shotgun (WGS) entry which is preliminary data.</text>
</comment>
<dbReference type="InterPro" id="IPR032704">
    <property type="entry name" value="Cms1"/>
</dbReference>
<dbReference type="AlphaFoldDB" id="A0AA38VYQ1"/>
<dbReference type="InterPro" id="IPR027417">
    <property type="entry name" value="P-loop_NTPase"/>
</dbReference>
<accession>A0AA38VYQ1</accession>
<feature type="region of interest" description="Disordered" evidence="1">
    <location>
        <begin position="1"/>
        <end position="40"/>
    </location>
</feature>
<evidence type="ECO:0000256" key="1">
    <source>
        <dbReference type="SAM" id="MobiDB-lite"/>
    </source>
</evidence>
<dbReference type="PANTHER" id="PTHR24030">
    <property type="entry name" value="PROTEIN CMSS1"/>
    <property type="match status" value="1"/>
</dbReference>
<evidence type="ECO:0000313" key="2">
    <source>
        <dbReference type="EMBL" id="KAJ9155335.1"/>
    </source>
</evidence>
<proteinExistence type="predicted"/>
<dbReference type="PANTHER" id="PTHR24030:SF0">
    <property type="entry name" value="PROTEIN CMSS1"/>
    <property type="match status" value="1"/>
</dbReference>